<dbReference type="AlphaFoldDB" id="A0A1I2L820"/>
<proteinExistence type="predicted"/>
<keyword evidence="1" id="KW-0472">Membrane</keyword>
<feature type="transmembrane region" description="Helical" evidence="1">
    <location>
        <begin position="12"/>
        <end position="30"/>
    </location>
</feature>
<keyword evidence="4" id="KW-1185">Reference proteome</keyword>
<feature type="transmembrane region" description="Helical" evidence="1">
    <location>
        <begin position="97"/>
        <end position="116"/>
    </location>
</feature>
<keyword evidence="1" id="KW-1133">Transmembrane helix</keyword>
<gene>
    <name evidence="3" type="ORF">SAMN05216353_1084</name>
</gene>
<feature type="transmembrane region" description="Helical" evidence="1">
    <location>
        <begin position="212"/>
        <end position="231"/>
    </location>
</feature>
<evidence type="ECO:0000313" key="4">
    <source>
        <dbReference type="Proteomes" id="UP000198897"/>
    </source>
</evidence>
<dbReference type="OrthoDB" id="1633380at2"/>
<dbReference type="Proteomes" id="UP000198897">
    <property type="component" value="Unassembled WGS sequence"/>
</dbReference>
<dbReference type="EMBL" id="FOOG01000008">
    <property type="protein sequence ID" value="SFF75093.1"/>
    <property type="molecule type" value="Genomic_DNA"/>
</dbReference>
<evidence type="ECO:0000313" key="3">
    <source>
        <dbReference type="EMBL" id="SFF75093.1"/>
    </source>
</evidence>
<feature type="transmembrane region" description="Helical" evidence="1">
    <location>
        <begin position="136"/>
        <end position="165"/>
    </location>
</feature>
<feature type="transmembrane region" description="Helical" evidence="1">
    <location>
        <begin position="396"/>
        <end position="417"/>
    </location>
</feature>
<feature type="transmembrane region" description="Helical" evidence="1">
    <location>
        <begin position="237"/>
        <end position="258"/>
    </location>
</feature>
<dbReference type="Pfam" id="PF07670">
    <property type="entry name" value="Gate"/>
    <property type="match status" value="1"/>
</dbReference>
<feature type="domain" description="Nucleoside transporter/FeoB GTPase Gate" evidence="2">
    <location>
        <begin position="137"/>
        <end position="235"/>
    </location>
</feature>
<accession>A0A1I2L820</accession>
<feature type="transmembrane region" description="Helical" evidence="1">
    <location>
        <begin position="55"/>
        <end position="76"/>
    </location>
</feature>
<dbReference type="RefSeq" id="WP_089751256.1">
    <property type="nucleotide sequence ID" value="NZ_FOOG01000008.1"/>
</dbReference>
<evidence type="ECO:0000256" key="1">
    <source>
        <dbReference type="SAM" id="Phobius"/>
    </source>
</evidence>
<name>A0A1I2L820_9BACI</name>
<protein>
    <submittedName>
        <fullName evidence="3">Nucleoside recognition GATE domain-containing membrane protein YjiH</fullName>
    </submittedName>
</protein>
<keyword evidence="1" id="KW-0812">Transmembrane</keyword>
<sequence>MKARNFKPSSHLLFIIPSLIGIFLFMYPIVDIEDGAVTIPIAVLATWLQELLGSYLSLIMMIIISITAIATVLAKIAGPNSLDKYPFFKSLFHVPPVWVVTRVLGMIFAIMVYFQIGPQAIISEDTGGLLLDSLLHVLFAVFLFAGLFLPLLLNYGLLELFGTLLTKIMRPLFRLPGRSSIDSLASWLGDGTIGVLLTSKQYEEGYYTKREAAVIGTTFSVVSITFSLVVIEQVGLADMFIPFYLTVALAGFIAALIMPRIPPLSRKMNTYVTEEAGDISEEVPDEHNIFTYGYTQAVKRGSKAKGLTDFFKQGGQNILDMWMGVAPIVMALGTIALVIAEFTPFFTWLGMPFIPLLELMQIPSAQAASETILVGFADMFLPAIIGASIESEMTRFIIACLSVTQLIYMSEVGGLLLGSKVPVNLTDLFIIFLERTIITLPIITLVAHLLF</sequence>
<organism evidence="3 4">
    <name type="scientific">Halobacillus alkaliphilus</name>
    <dbReference type="NCBI Taxonomy" id="396056"/>
    <lineage>
        <taxon>Bacteria</taxon>
        <taxon>Bacillati</taxon>
        <taxon>Bacillota</taxon>
        <taxon>Bacilli</taxon>
        <taxon>Bacillales</taxon>
        <taxon>Bacillaceae</taxon>
        <taxon>Halobacillus</taxon>
    </lineage>
</organism>
<dbReference type="InterPro" id="IPR011642">
    <property type="entry name" value="Gate_dom"/>
</dbReference>
<feature type="transmembrane region" description="Helical" evidence="1">
    <location>
        <begin position="328"/>
        <end position="351"/>
    </location>
</feature>
<reference evidence="4" key="1">
    <citation type="submission" date="2016-10" db="EMBL/GenBank/DDBJ databases">
        <authorList>
            <person name="Varghese N."/>
            <person name="Submissions S."/>
        </authorList>
    </citation>
    <scope>NUCLEOTIDE SEQUENCE [LARGE SCALE GENOMIC DNA]</scope>
    <source>
        <strain evidence="4">FP5</strain>
    </source>
</reference>
<feature type="transmembrane region" description="Helical" evidence="1">
    <location>
        <begin position="429"/>
        <end position="450"/>
    </location>
</feature>
<feature type="transmembrane region" description="Helical" evidence="1">
    <location>
        <begin position="371"/>
        <end position="389"/>
    </location>
</feature>
<evidence type="ECO:0000259" key="2">
    <source>
        <dbReference type="Pfam" id="PF07670"/>
    </source>
</evidence>